<evidence type="ECO:0000313" key="3">
    <source>
        <dbReference type="Proteomes" id="UP000193411"/>
    </source>
</evidence>
<dbReference type="EMBL" id="MCFL01000019">
    <property type="protein sequence ID" value="ORZ35971.1"/>
    <property type="molecule type" value="Genomic_DNA"/>
</dbReference>
<evidence type="ECO:0000313" key="2">
    <source>
        <dbReference type="EMBL" id="ORZ35971.1"/>
    </source>
</evidence>
<feature type="transmembrane region" description="Helical" evidence="1">
    <location>
        <begin position="113"/>
        <end position="134"/>
    </location>
</feature>
<gene>
    <name evidence="2" type="ORF">BCR44DRAFT_403945</name>
</gene>
<comment type="caution">
    <text evidence="2">The sequence shown here is derived from an EMBL/GenBank/DDBJ whole genome shotgun (WGS) entry which is preliminary data.</text>
</comment>
<feature type="transmembrane region" description="Helical" evidence="1">
    <location>
        <begin position="154"/>
        <end position="177"/>
    </location>
</feature>
<keyword evidence="1" id="KW-0472">Membrane</keyword>
<keyword evidence="1" id="KW-0812">Transmembrane</keyword>
<keyword evidence="3" id="KW-1185">Reference proteome</keyword>
<dbReference type="AlphaFoldDB" id="A0A1Y2HQ89"/>
<sequence>MPRTSIQDITDIVHAWLLGVFCAYAAWAWLNRHVYSSSKLSRLNLVICVLMILRLMASIRLESSDSAACYFWILSRSTLSLFGIFALNIFFITELWLRLSIGISSFQKDKRRLWRLAFHGVTQGINVANATQYVVLLSAFTNSAAFCTLRGRDITLLTILTVISFTICLAMTVGLAMTKSMFMTSSPDIVRLFRVLTWSNILLCAWVVFIHLDSLLLQWQDWKSMNFTVMLVWMTVNSLLANNYLIHLRVKARSSTRASPAGSMATTASMTSLVLADAGADRSTRFGLSSVTNPKHFKLAGCAATRDTRSSSCRLLSIYNARSLS</sequence>
<proteinExistence type="predicted"/>
<evidence type="ECO:0000256" key="1">
    <source>
        <dbReference type="SAM" id="Phobius"/>
    </source>
</evidence>
<protein>
    <submittedName>
        <fullName evidence="2">Uncharacterized protein</fullName>
    </submittedName>
</protein>
<feature type="transmembrane region" description="Helical" evidence="1">
    <location>
        <begin position="189"/>
        <end position="212"/>
    </location>
</feature>
<organism evidence="2 3">
    <name type="scientific">Catenaria anguillulae PL171</name>
    <dbReference type="NCBI Taxonomy" id="765915"/>
    <lineage>
        <taxon>Eukaryota</taxon>
        <taxon>Fungi</taxon>
        <taxon>Fungi incertae sedis</taxon>
        <taxon>Blastocladiomycota</taxon>
        <taxon>Blastocladiomycetes</taxon>
        <taxon>Blastocladiales</taxon>
        <taxon>Catenariaceae</taxon>
        <taxon>Catenaria</taxon>
    </lineage>
</organism>
<dbReference type="Proteomes" id="UP000193411">
    <property type="component" value="Unassembled WGS sequence"/>
</dbReference>
<feature type="transmembrane region" description="Helical" evidence="1">
    <location>
        <begin position="12"/>
        <end position="30"/>
    </location>
</feature>
<keyword evidence="1" id="KW-1133">Transmembrane helix</keyword>
<reference evidence="2 3" key="1">
    <citation type="submission" date="2016-07" db="EMBL/GenBank/DDBJ databases">
        <title>Pervasive Adenine N6-methylation of Active Genes in Fungi.</title>
        <authorList>
            <consortium name="DOE Joint Genome Institute"/>
            <person name="Mondo S.J."/>
            <person name="Dannebaum R.O."/>
            <person name="Kuo R.C."/>
            <person name="Labutti K."/>
            <person name="Haridas S."/>
            <person name="Kuo A."/>
            <person name="Salamov A."/>
            <person name="Ahrendt S.R."/>
            <person name="Lipzen A."/>
            <person name="Sullivan W."/>
            <person name="Andreopoulos W.B."/>
            <person name="Clum A."/>
            <person name="Lindquist E."/>
            <person name="Daum C."/>
            <person name="Ramamoorthy G.K."/>
            <person name="Gryganskyi A."/>
            <person name="Culley D."/>
            <person name="Magnuson J.K."/>
            <person name="James T.Y."/>
            <person name="O'Malley M.A."/>
            <person name="Stajich J.E."/>
            <person name="Spatafora J.W."/>
            <person name="Visel A."/>
            <person name="Grigoriev I.V."/>
        </authorList>
    </citation>
    <scope>NUCLEOTIDE SEQUENCE [LARGE SCALE GENOMIC DNA]</scope>
    <source>
        <strain evidence="2 3">PL171</strain>
    </source>
</reference>
<accession>A0A1Y2HQ89</accession>
<name>A0A1Y2HQ89_9FUNG</name>
<dbReference type="OrthoDB" id="5593572at2759"/>
<feature type="transmembrane region" description="Helical" evidence="1">
    <location>
        <begin position="81"/>
        <end position="101"/>
    </location>
</feature>
<feature type="transmembrane region" description="Helical" evidence="1">
    <location>
        <begin position="42"/>
        <end position="61"/>
    </location>
</feature>
<feature type="transmembrane region" description="Helical" evidence="1">
    <location>
        <begin position="224"/>
        <end position="245"/>
    </location>
</feature>